<dbReference type="GO" id="GO:0005829">
    <property type="term" value="C:cytosol"/>
    <property type="evidence" value="ECO:0007669"/>
    <property type="project" value="TreeGrafter"/>
</dbReference>
<comment type="caution">
    <text evidence="2">The sequence shown here is derived from an EMBL/GenBank/DDBJ whole genome shotgun (WGS) entry which is preliminary data.</text>
</comment>
<evidence type="ECO:0000313" key="2">
    <source>
        <dbReference type="EMBL" id="ETW95161.1"/>
    </source>
</evidence>
<feature type="domain" description="Amidohydrolase 3" evidence="1">
    <location>
        <begin position="44"/>
        <end position="542"/>
    </location>
</feature>
<evidence type="ECO:0000313" key="3">
    <source>
        <dbReference type="Proteomes" id="UP000019141"/>
    </source>
</evidence>
<dbReference type="Proteomes" id="UP000019141">
    <property type="component" value="Unassembled WGS sequence"/>
</dbReference>
<dbReference type="PANTHER" id="PTHR11647:SF1">
    <property type="entry name" value="COLLAPSIN RESPONSE MEDIATOR PROTEIN"/>
    <property type="match status" value="1"/>
</dbReference>
<dbReference type="Pfam" id="PF07969">
    <property type="entry name" value="Amidohydro_3"/>
    <property type="match status" value="1"/>
</dbReference>
<dbReference type="InterPro" id="IPR050378">
    <property type="entry name" value="Metallo-dep_Hydrolases_sf"/>
</dbReference>
<proteinExistence type="predicted"/>
<organism evidence="2 3">
    <name type="scientific">Entotheonella factor</name>
    <dbReference type="NCBI Taxonomy" id="1429438"/>
    <lineage>
        <taxon>Bacteria</taxon>
        <taxon>Pseudomonadati</taxon>
        <taxon>Nitrospinota/Tectimicrobiota group</taxon>
        <taxon>Candidatus Tectimicrobiota</taxon>
        <taxon>Candidatus Entotheonellia</taxon>
        <taxon>Candidatus Entotheonellales</taxon>
        <taxon>Candidatus Entotheonellaceae</taxon>
        <taxon>Candidatus Entotheonella</taxon>
    </lineage>
</organism>
<dbReference type="InterPro" id="IPR011059">
    <property type="entry name" value="Metal-dep_hydrolase_composite"/>
</dbReference>
<dbReference type="GO" id="GO:0016812">
    <property type="term" value="F:hydrolase activity, acting on carbon-nitrogen (but not peptide) bonds, in cyclic amides"/>
    <property type="evidence" value="ECO:0007669"/>
    <property type="project" value="TreeGrafter"/>
</dbReference>
<dbReference type="PANTHER" id="PTHR11647">
    <property type="entry name" value="HYDRANTOINASE/DIHYDROPYRIMIDINASE FAMILY MEMBER"/>
    <property type="match status" value="1"/>
</dbReference>
<dbReference type="Gene3D" id="2.30.40.10">
    <property type="entry name" value="Urease, subunit C, domain 1"/>
    <property type="match status" value="1"/>
</dbReference>
<name>W4LCW0_ENTF1</name>
<accession>W4LCW0</accession>
<protein>
    <recommendedName>
        <fullName evidence="1">Amidohydrolase 3 domain-containing protein</fullName>
    </recommendedName>
</protein>
<reference evidence="2 3" key="1">
    <citation type="journal article" date="2014" name="Nature">
        <title>An environmental bacterial taxon with a large and distinct metabolic repertoire.</title>
        <authorList>
            <person name="Wilson M.C."/>
            <person name="Mori T."/>
            <person name="Ruckert C."/>
            <person name="Uria A.R."/>
            <person name="Helf M.J."/>
            <person name="Takada K."/>
            <person name="Gernert C."/>
            <person name="Steffens U.A."/>
            <person name="Heycke N."/>
            <person name="Schmitt S."/>
            <person name="Rinke C."/>
            <person name="Helfrich E.J."/>
            <person name="Brachmann A.O."/>
            <person name="Gurgui C."/>
            <person name="Wakimoto T."/>
            <person name="Kracht M."/>
            <person name="Crusemann M."/>
            <person name="Hentschel U."/>
            <person name="Abe I."/>
            <person name="Matsunaga S."/>
            <person name="Kalinowski J."/>
            <person name="Takeyama H."/>
            <person name="Piel J."/>
        </authorList>
    </citation>
    <scope>NUCLEOTIDE SEQUENCE [LARGE SCALE GENOMIC DNA]</scope>
    <source>
        <strain evidence="3">TSY1</strain>
    </source>
</reference>
<evidence type="ECO:0000259" key="1">
    <source>
        <dbReference type="Pfam" id="PF07969"/>
    </source>
</evidence>
<dbReference type="SUPFAM" id="SSF51556">
    <property type="entry name" value="Metallo-dependent hydrolases"/>
    <property type="match status" value="1"/>
</dbReference>
<gene>
    <name evidence="2" type="ORF">ETSY1_31760</name>
</gene>
<keyword evidence="3" id="KW-1185">Reference proteome</keyword>
<dbReference type="InterPro" id="IPR013108">
    <property type="entry name" value="Amidohydro_3"/>
</dbReference>
<dbReference type="HOGENOM" id="CLU_016107_2_1_7"/>
<dbReference type="EMBL" id="AZHW01000951">
    <property type="protein sequence ID" value="ETW95161.1"/>
    <property type="molecule type" value="Genomic_DNA"/>
</dbReference>
<dbReference type="Gene3D" id="3.20.20.140">
    <property type="entry name" value="Metal-dependent hydrolases"/>
    <property type="match status" value="2"/>
</dbReference>
<dbReference type="AlphaFoldDB" id="W4LCW0"/>
<dbReference type="SUPFAM" id="SSF51338">
    <property type="entry name" value="Composite domain of metallo-dependent hydrolases"/>
    <property type="match status" value="1"/>
</dbReference>
<dbReference type="InterPro" id="IPR032466">
    <property type="entry name" value="Metal_Hydrolase"/>
</dbReference>
<sequence length="568" mass="62989">MAYDLLIKNGRIVDGSGMSSYFGDVGVRNGKIVDMGKLKGSATRTIDANGMVIAPGFVDNHCHYDAQVTWDPMCTFSPFHGVTTVLIGNCSLSMAPIRPGKEERAAEFLSYVEAIPMDVLRTIDVDWETVPEYMDKLDKNLGINVGTLIGHSALRYYVMGDECQGRAATQAEITDMQQVVRDAMQAGALGLSITRNKGHYDPQGVHVPGFWADEEELFALGEVLSELGTGVIQSGGGRAAELENRLMSRLSKATGRQVIYNSLGQTVRDPDAWKHLMAIVDETAAEGIRAYPLCSPISVTQRFNMSNTQVFRGVPTWHPILLASDEEKLRAYWDPVVRRKLHEEAVEWKMDRPTDTISRRWFDYTWVQEVALEKNKELEGRSLSELANLKGKGIIDAFLELVVEENLQTIFLQGENNVDKEAVTRILNYDNAIVGLSDGGAHVQFHGGYGYSTRLLGHWVREQEVMSLEKAVRRLTFDSASVLGIFDRGLLRPGMAADITIFDPDTVNTREEDIVYDFPAGGWRFREMADGVPYTIVNGQVIQEEGQLTGALSGGVVRNSYYQMNAAG</sequence>